<dbReference type="InterPro" id="IPR000873">
    <property type="entry name" value="AMP-dep_synth/lig_dom"/>
</dbReference>
<dbReference type="PANTHER" id="PTHR45527:SF1">
    <property type="entry name" value="FATTY ACID SYNTHASE"/>
    <property type="match status" value="1"/>
</dbReference>
<dbReference type="STRING" id="1250539.Ga0080574_TMP2173"/>
<dbReference type="SUPFAM" id="SSF50486">
    <property type="entry name" value="FMT C-terminal domain-like"/>
    <property type="match status" value="1"/>
</dbReference>
<dbReference type="OrthoDB" id="9803968at2"/>
<dbReference type="CDD" id="cd08649">
    <property type="entry name" value="FMT_core_NRPS_like"/>
    <property type="match status" value="1"/>
</dbReference>
<dbReference type="GO" id="GO:0043041">
    <property type="term" value="P:amino acid activation for nonribosomal peptide biosynthetic process"/>
    <property type="evidence" value="ECO:0007669"/>
    <property type="project" value="TreeGrafter"/>
</dbReference>
<dbReference type="GO" id="GO:0031177">
    <property type="term" value="F:phosphopantetheine binding"/>
    <property type="evidence" value="ECO:0007669"/>
    <property type="project" value="InterPro"/>
</dbReference>
<dbReference type="PANTHER" id="PTHR45527">
    <property type="entry name" value="NONRIBOSOMAL PEPTIDE SYNTHETASE"/>
    <property type="match status" value="1"/>
</dbReference>
<dbReference type="Gene3D" id="3.20.20.30">
    <property type="entry name" value="Luciferase-like domain"/>
    <property type="match status" value="1"/>
</dbReference>
<dbReference type="GO" id="GO:0005737">
    <property type="term" value="C:cytoplasm"/>
    <property type="evidence" value="ECO:0007669"/>
    <property type="project" value="TreeGrafter"/>
</dbReference>
<dbReference type="Gene3D" id="2.30.38.10">
    <property type="entry name" value="Luciferase, Domain 3"/>
    <property type="match status" value="1"/>
</dbReference>
<evidence type="ECO:0000256" key="2">
    <source>
        <dbReference type="ARBA" id="ARBA00022553"/>
    </source>
</evidence>
<reference evidence="5 6" key="1">
    <citation type="submission" date="2016-04" db="EMBL/GenBank/DDBJ databases">
        <title>Deep-sea bacteria in the southern Pacific.</title>
        <authorList>
            <person name="Tang K."/>
        </authorList>
    </citation>
    <scope>NUCLEOTIDE SEQUENCE [LARGE SCALE GENOMIC DNA]</scope>
    <source>
        <strain evidence="5 6">JLT2014</strain>
    </source>
</reference>
<proteinExistence type="predicted"/>
<evidence type="ECO:0000313" key="5">
    <source>
        <dbReference type="EMBL" id="APZ52507.1"/>
    </source>
</evidence>
<dbReference type="InterPro" id="IPR045851">
    <property type="entry name" value="AMP-bd_C_sf"/>
</dbReference>
<dbReference type="Pfam" id="PF00551">
    <property type="entry name" value="Formyl_trans_N"/>
    <property type="match status" value="1"/>
</dbReference>
<dbReference type="Gene3D" id="3.40.50.980">
    <property type="match status" value="1"/>
</dbReference>
<dbReference type="Pfam" id="PF00296">
    <property type="entry name" value="Bac_luciferase"/>
    <property type="match status" value="1"/>
</dbReference>
<dbReference type="InterPro" id="IPR002376">
    <property type="entry name" value="Formyl_transf_N"/>
</dbReference>
<evidence type="ECO:0000313" key="6">
    <source>
        <dbReference type="Proteomes" id="UP000187059"/>
    </source>
</evidence>
<feature type="compositionally biased region" description="Low complexity" evidence="3">
    <location>
        <begin position="1530"/>
        <end position="1546"/>
    </location>
</feature>
<dbReference type="SUPFAM" id="SSF51679">
    <property type="entry name" value="Bacterial luciferase-like"/>
    <property type="match status" value="1"/>
</dbReference>
<dbReference type="InterPro" id="IPR005793">
    <property type="entry name" value="Formyl_trans_C"/>
</dbReference>
<dbReference type="InterPro" id="IPR024011">
    <property type="entry name" value="Biosynth_lucif-like_mOase_dom"/>
</dbReference>
<dbReference type="InterPro" id="IPR020806">
    <property type="entry name" value="PKS_PP-bd"/>
</dbReference>
<evidence type="ECO:0000256" key="3">
    <source>
        <dbReference type="SAM" id="MobiDB-lite"/>
    </source>
</evidence>
<dbReference type="GO" id="GO:0044550">
    <property type="term" value="P:secondary metabolite biosynthetic process"/>
    <property type="evidence" value="ECO:0007669"/>
    <property type="project" value="TreeGrafter"/>
</dbReference>
<protein>
    <submittedName>
        <fullName evidence="5">Natural product biosynthesis luciferase-like monooxygenase domain-containing protein</fullName>
    </submittedName>
</protein>
<dbReference type="SUPFAM" id="SSF56801">
    <property type="entry name" value="Acetyl-CoA synthetase-like"/>
    <property type="match status" value="2"/>
</dbReference>
<evidence type="ECO:0000256" key="1">
    <source>
        <dbReference type="ARBA" id="ARBA00022450"/>
    </source>
</evidence>
<dbReference type="InterPro" id="IPR009081">
    <property type="entry name" value="PP-bd_ACP"/>
</dbReference>
<dbReference type="RefSeq" id="WP_076698754.1">
    <property type="nucleotide sequence ID" value="NZ_CP015093.1"/>
</dbReference>
<feature type="compositionally biased region" description="Basic residues" evidence="3">
    <location>
        <begin position="1556"/>
        <end position="1566"/>
    </location>
</feature>
<dbReference type="InterPro" id="IPR042099">
    <property type="entry name" value="ANL_N_sf"/>
</dbReference>
<dbReference type="InterPro" id="IPR036661">
    <property type="entry name" value="Luciferase-like_sf"/>
</dbReference>
<evidence type="ECO:0000259" key="4">
    <source>
        <dbReference type="PROSITE" id="PS50075"/>
    </source>
</evidence>
<dbReference type="PROSITE" id="PS50075">
    <property type="entry name" value="CARRIER"/>
    <property type="match status" value="1"/>
</dbReference>
<keyword evidence="2" id="KW-0597">Phosphoprotein</keyword>
<dbReference type="NCBIfam" id="TIGR04020">
    <property type="entry name" value="seco_metab_LLM"/>
    <property type="match status" value="1"/>
</dbReference>
<feature type="domain" description="Carrier" evidence="4">
    <location>
        <begin position="1424"/>
        <end position="1500"/>
    </location>
</feature>
<dbReference type="Gene3D" id="1.10.1200.10">
    <property type="entry name" value="ACP-like"/>
    <property type="match status" value="1"/>
</dbReference>
<dbReference type="Pfam" id="PF02911">
    <property type="entry name" value="Formyl_trans_C"/>
    <property type="match status" value="1"/>
</dbReference>
<dbReference type="CDD" id="cd08700">
    <property type="entry name" value="FMT_C_OzmH_like"/>
    <property type="match status" value="1"/>
</dbReference>
<dbReference type="SMART" id="SM00823">
    <property type="entry name" value="PKS_PP"/>
    <property type="match status" value="1"/>
</dbReference>
<dbReference type="Pfam" id="PF00550">
    <property type="entry name" value="PP-binding"/>
    <property type="match status" value="1"/>
</dbReference>
<keyword evidence="5" id="KW-0503">Monooxygenase</keyword>
<accession>A0A1P8UT25</accession>
<dbReference type="SUPFAM" id="SSF47336">
    <property type="entry name" value="ACP-like"/>
    <property type="match status" value="1"/>
</dbReference>
<keyword evidence="5" id="KW-0560">Oxidoreductase</keyword>
<dbReference type="Pfam" id="PF13193">
    <property type="entry name" value="AMP-binding_C"/>
    <property type="match status" value="1"/>
</dbReference>
<keyword evidence="6" id="KW-1185">Reference proteome</keyword>
<dbReference type="Gene3D" id="3.40.50.12230">
    <property type="match status" value="1"/>
</dbReference>
<dbReference type="PRINTS" id="PR00154">
    <property type="entry name" value="AMPBINDING"/>
</dbReference>
<dbReference type="Gene3D" id="3.40.50.12780">
    <property type="entry name" value="N-terminal domain of ligase-like"/>
    <property type="match status" value="1"/>
</dbReference>
<dbReference type="InterPro" id="IPR020845">
    <property type="entry name" value="AMP-binding_CS"/>
</dbReference>
<dbReference type="FunFam" id="3.40.50.980:FF:000001">
    <property type="entry name" value="Non-ribosomal peptide synthetase"/>
    <property type="match status" value="1"/>
</dbReference>
<dbReference type="EMBL" id="CP015093">
    <property type="protein sequence ID" value="APZ52507.1"/>
    <property type="molecule type" value="Genomic_DNA"/>
</dbReference>
<dbReference type="InterPro" id="IPR036736">
    <property type="entry name" value="ACP-like_sf"/>
</dbReference>
<dbReference type="KEGG" id="paby:Ga0080574_TMP2173"/>
<name>A0A1P8UT25_9RHOB</name>
<dbReference type="InterPro" id="IPR036477">
    <property type="entry name" value="Formyl_transf_N_sf"/>
</dbReference>
<dbReference type="SUPFAM" id="SSF53328">
    <property type="entry name" value="Formyltransferase"/>
    <property type="match status" value="1"/>
</dbReference>
<gene>
    <name evidence="5" type="ORF">Ga0080574_TMP2173</name>
</gene>
<dbReference type="InterPro" id="IPR011034">
    <property type="entry name" value="Formyl_transferase-like_C_sf"/>
</dbReference>
<dbReference type="FunFam" id="2.30.38.10:FF:000001">
    <property type="entry name" value="Non-ribosomal peptide synthetase PvdI"/>
    <property type="match status" value="1"/>
</dbReference>
<dbReference type="Pfam" id="PF00501">
    <property type="entry name" value="AMP-binding"/>
    <property type="match status" value="2"/>
</dbReference>
<keyword evidence="1" id="KW-0596">Phosphopantetheine</keyword>
<dbReference type="CDD" id="cd05930">
    <property type="entry name" value="A_NRPS"/>
    <property type="match status" value="1"/>
</dbReference>
<dbReference type="InterPro" id="IPR020459">
    <property type="entry name" value="AMP-binding"/>
</dbReference>
<dbReference type="GO" id="GO:0016705">
    <property type="term" value="F:oxidoreductase activity, acting on paired donors, with incorporation or reduction of molecular oxygen"/>
    <property type="evidence" value="ECO:0007669"/>
    <property type="project" value="InterPro"/>
</dbReference>
<dbReference type="PROSITE" id="PS00455">
    <property type="entry name" value="AMP_BINDING"/>
    <property type="match status" value="1"/>
</dbReference>
<organism evidence="5 6">
    <name type="scientific">Salipiger abyssi</name>
    <dbReference type="NCBI Taxonomy" id="1250539"/>
    <lineage>
        <taxon>Bacteria</taxon>
        <taxon>Pseudomonadati</taxon>
        <taxon>Pseudomonadota</taxon>
        <taxon>Alphaproteobacteria</taxon>
        <taxon>Rhodobacterales</taxon>
        <taxon>Roseobacteraceae</taxon>
        <taxon>Salipiger</taxon>
    </lineage>
</organism>
<feature type="region of interest" description="Disordered" evidence="3">
    <location>
        <begin position="1530"/>
        <end position="1566"/>
    </location>
</feature>
<dbReference type="InterPro" id="IPR011251">
    <property type="entry name" value="Luciferase-like_dom"/>
</dbReference>
<dbReference type="InterPro" id="IPR025110">
    <property type="entry name" value="AMP-bd_C"/>
</dbReference>
<dbReference type="GO" id="GO:0004497">
    <property type="term" value="F:monooxygenase activity"/>
    <property type="evidence" value="ECO:0007669"/>
    <property type="project" value="UniProtKB-KW"/>
</dbReference>
<dbReference type="FunFam" id="3.30.300.30:FF:000010">
    <property type="entry name" value="Enterobactin synthetase component F"/>
    <property type="match status" value="1"/>
</dbReference>
<dbReference type="Proteomes" id="UP000187059">
    <property type="component" value="Chromosome"/>
</dbReference>
<dbReference type="Gene3D" id="3.30.300.30">
    <property type="match status" value="1"/>
</dbReference>
<sequence length="1566" mass="167116">MAQFSSVVIGNESLLVQCSEKLLAAGHPIRAVVTRNADIAEWAEGRGLRVIAPGKGLAERLEGLEFDWLLSISNLDIIPASVLAMPARGAVNFHDGPLPRHAGLNAPVWALIAGESRHGITWHMIEGGVDEGDILVSRGFDVSASDTALTLNTKAYEAAIDSFGDLMEQLEHGLRRVPQDLSFRSYHALADRPSAHGLLDFTRPAPELARLVRALDHGGYANPLSAPKLRAHGKLWLVGKAVAVEGFGTPGAVLEATDDHLTVACGSGALKIAHFTHLCGALALVAQVGKPGDMLELLSAEERAAVDAKITQVAPSEGYWRKRLTSLAPVELQGLGKSGGEVLSRPLSLGPNAPALVAAWAARLDGHEICDLAYADATLKDLSEGGFIAPWAPLRVEATGTVQALSEAVEAELAKVQKHKGFATDLPAREPALSGAPQVPHVGLSFGAGHIPGTAVTVELGADGATLYTDTGRMPQAQGELLAARLELLAGAAQGEALLASLPALPEAERDLVLNAWNATTQDHDRSLTMQAAFEAQVAKTPDAVALVFEDQSLTYAQLDARANQAAQVLRGMGVQAGTVVGLFTRRSVDLMVGALGILKAGGAYLPLDPSYPADRLKHYIADSGAPVIVTQAALKADLPEHKAELLVIDADPRLAQAPSTPVGATSTPEDLAYVIYTSGSTGTPKGVMIEHRNVLNFYLGMDANVPHDPAGTWLAVTSLSFDISVLELFYTTARGFTVVLTSDEDRGLISKGPMPLSDHDMAFSLYYWGNDDGVGRDKYAMLLEGAKFADENGFSAVWTPERHFHAFGGPYPNPSVTGAAVAAVTRNIAVRSGSVVAPLHHPARIAEEWAVIDNLTNGRAGLAIASGWQPDDFVLRPENTPPNNKPAMIENIDQIRRLWRGEAVPFPRQDGTPFDVVTQPRPVSSELPIWVTTAGNPDTWKEAGRLGCNVLTHLLGQSIDEVADKIRIYHAALREAGHDPADFSVSLMLHTYIAETREEARETARGPMREYLRSAAGLIKQYAWTFPAFKRPKGLNNPFELDLEILTPEDLEAILDFAFERYFNESGLFGTVEDALARTEQLKRIGVTEIACLIDYGIAREQVLEGLRPLAKVVKAANVAPELDADDFSIAAQILRHGVTHMQCTPSMARMIAMNDEARYALSKVQHLFLGGEPLPGALVQEFAKITEASVTNMYGPTETTIWSSTEAAGVADGVVNIGLPLANQQLYVLDEAQQPVGVGMPGELWIGGEGVTRGYSGREEMTAERFVENPFHGGRMYRTGDLVRRRIDGRIDFIGRVDHQVKLRGFRIELGEIEAVLEDQTGVTQAVVVAREDQPGDIRLVGYYTSEAPLNEATVKAAMGADLPAFMVPTHLVRLETFPLTPNKKVDRKALPAPVAKKVAAPKPAAAPVVQAAPAVAAGTAQDSGRLQAQIAEIWSTVLGVADISGRDSFFDLGGHSLLAVQAHRSIRDELGAKGLSITDIFRFPVLEDLTARVAALTDPAAAAATPPVRSKAPAPVAAPAVAAPEPVAAPAAAATPAPAVNDRAQARSDAMARRRAMRARRSA</sequence>